<protein>
    <submittedName>
        <fullName evidence="1">Uncharacterized protein</fullName>
    </submittedName>
</protein>
<name>A0ABX8JDK7_9BACT</name>
<evidence type="ECO:0000313" key="1">
    <source>
        <dbReference type="EMBL" id="QWV96096.1"/>
    </source>
</evidence>
<sequence>MNLRTSKKQLPTWSAILDLWNSFNVPLTEIRAFNVKVYYPSLPWLDKSSDQQLIGSSNPQNDTARHLCMSICKYGTEMTILFMMVAYCREVKSRNPFEIVLHHEIKRLGLSSDFWDGNAKYVLPPLSSFSIIDKIDRAEGAWEETIKNAAIIWTEINSRWAVIRIPSFMDCKSHEYEEYRNYCDNQYELQERREFERLKKKYES</sequence>
<gene>
    <name evidence="1" type="ORF">KP005_11965</name>
</gene>
<organism evidence="1 2">
    <name type="scientific">Geomonas diazotrophica</name>
    <dbReference type="NCBI Taxonomy" id="2843197"/>
    <lineage>
        <taxon>Bacteria</taxon>
        <taxon>Pseudomonadati</taxon>
        <taxon>Thermodesulfobacteriota</taxon>
        <taxon>Desulfuromonadia</taxon>
        <taxon>Geobacterales</taxon>
        <taxon>Geobacteraceae</taxon>
        <taxon>Geomonas</taxon>
    </lineage>
</organism>
<keyword evidence="2" id="KW-1185">Reference proteome</keyword>
<reference evidence="1 2" key="1">
    <citation type="submission" date="2021-06" db="EMBL/GenBank/DDBJ databases">
        <title>Gemonas diversity in paddy soil.</title>
        <authorList>
            <person name="Liu G."/>
        </authorList>
    </citation>
    <scope>NUCLEOTIDE SEQUENCE [LARGE SCALE GENOMIC DNA]</scope>
    <source>
        <strain evidence="1 2">RG29</strain>
    </source>
</reference>
<proteinExistence type="predicted"/>
<evidence type="ECO:0000313" key="2">
    <source>
        <dbReference type="Proteomes" id="UP000683493"/>
    </source>
</evidence>
<accession>A0ABX8JDK7</accession>
<dbReference type="EMBL" id="CP076724">
    <property type="protein sequence ID" value="QWV96096.1"/>
    <property type="molecule type" value="Genomic_DNA"/>
</dbReference>
<dbReference type="Proteomes" id="UP000683493">
    <property type="component" value="Chromosome"/>
</dbReference>